<dbReference type="AlphaFoldDB" id="A0AAN7UQR2"/>
<evidence type="ECO:0000259" key="1">
    <source>
        <dbReference type="Pfam" id="PF24968"/>
    </source>
</evidence>
<organism evidence="2 3">
    <name type="scientific">Xylaria bambusicola</name>
    <dbReference type="NCBI Taxonomy" id="326684"/>
    <lineage>
        <taxon>Eukaryota</taxon>
        <taxon>Fungi</taxon>
        <taxon>Dikarya</taxon>
        <taxon>Ascomycota</taxon>
        <taxon>Pezizomycotina</taxon>
        <taxon>Sordariomycetes</taxon>
        <taxon>Xylariomycetidae</taxon>
        <taxon>Xylariales</taxon>
        <taxon>Xylariaceae</taxon>
        <taxon>Xylaria</taxon>
    </lineage>
</organism>
<accession>A0AAN7UQR2</accession>
<reference evidence="2 3" key="1">
    <citation type="submission" date="2023-10" db="EMBL/GenBank/DDBJ databases">
        <title>Draft genome sequence of Xylaria bambusicola isolate GMP-LS, the root and basal stem rot pathogen of sugarcane in Indonesia.</title>
        <authorList>
            <person name="Selvaraj P."/>
            <person name="Muralishankar V."/>
            <person name="Muruganantham S."/>
            <person name="Sp S."/>
            <person name="Haryani S."/>
            <person name="Lau K.J.X."/>
            <person name="Naqvi N.I."/>
        </authorList>
    </citation>
    <scope>NUCLEOTIDE SEQUENCE [LARGE SCALE GENOMIC DNA]</scope>
    <source>
        <strain evidence="2">GMP-LS</strain>
    </source>
</reference>
<gene>
    <name evidence="2" type="ORF">RRF57_001430</name>
</gene>
<protein>
    <recommendedName>
        <fullName evidence="1">DUF7770 domain-containing protein</fullName>
    </recommendedName>
</protein>
<dbReference type="EMBL" id="JAWHQM010000002">
    <property type="protein sequence ID" value="KAK5625714.1"/>
    <property type="molecule type" value="Genomic_DNA"/>
</dbReference>
<feature type="domain" description="DUF7770" evidence="1">
    <location>
        <begin position="23"/>
        <end position="173"/>
    </location>
</feature>
<dbReference type="Pfam" id="PF24968">
    <property type="entry name" value="DUF7770"/>
    <property type="match status" value="1"/>
</dbReference>
<keyword evidence="3" id="KW-1185">Reference proteome</keyword>
<evidence type="ECO:0000313" key="2">
    <source>
        <dbReference type="EMBL" id="KAK5625714.1"/>
    </source>
</evidence>
<comment type="caution">
    <text evidence="2">The sequence shown here is derived from an EMBL/GenBank/DDBJ whole genome shotgun (WGS) entry which is preliminary data.</text>
</comment>
<sequence>MDDNWHTDDLNLQDRSRPITAIHLVAFSPWETAHSTFPPREVNDWYLFLELDNQTWIRLDVVPGLGDDELRCKIRLVSADRSYPPTVVHKRTSTVNGTMTLENLVETTHRNDRQKYKVTNVGEGRRHWYSTFIQDLEKGNVISANERPVHFEMSWFFMDKNACAASPIIEGTFLT</sequence>
<name>A0AAN7UQR2_9PEZI</name>
<dbReference type="InterPro" id="IPR056672">
    <property type="entry name" value="DUF7770"/>
</dbReference>
<dbReference type="Proteomes" id="UP001305414">
    <property type="component" value="Unassembled WGS sequence"/>
</dbReference>
<evidence type="ECO:0000313" key="3">
    <source>
        <dbReference type="Proteomes" id="UP001305414"/>
    </source>
</evidence>
<proteinExistence type="predicted"/>